<gene>
    <name evidence="1" type="ORF">FED44_35430</name>
</gene>
<sequence>MQKVWFVTGSSRGLGRNFVEAALARGDKV</sequence>
<proteinExistence type="predicted"/>
<dbReference type="InterPro" id="IPR036291">
    <property type="entry name" value="NAD(P)-bd_dom_sf"/>
</dbReference>
<dbReference type="SUPFAM" id="SSF51735">
    <property type="entry name" value="NAD(P)-binding Rossmann-fold domains"/>
    <property type="match status" value="1"/>
</dbReference>
<protein>
    <submittedName>
        <fullName evidence="1">Short-chain dehydrogenase/reductase</fullName>
    </submittedName>
</protein>
<dbReference type="AlphaFoldDB" id="A0A5R8YIT8"/>
<reference evidence="1" key="1">
    <citation type="submission" date="2019-05" db="EMBL/GenBank/DDBJ databases">
        <title>Isolation, diversity and antifungal activity of Actinobacteria from wheat.</title>
        <authorList>
            <person name="Yu B."/>
        </authorList>
    </citation>
    <scope>NUCLEOTIDE SEQUENCE [LARGE SCALE GENOMIC DNA]</scope>
    <source>
        <strain evidence="1">NEAU-HEGS1-5</strain>
    </source>
</reference>
<name>A0A5R8YIT8_9ACTN</name>
<feature type="non-terminal residue" evidence="1">
    <location>
        <position position="29"/>
    </location>
</feature>
<keyword evidence="2" id="KW-1185">Reference proteome</keyword>
<evidence type="ECO:0000313" key="2">
    <source>
        <dbReference type="Proteomes" id="UP000309033"/>
    </source>
</evidence>
<dbReference type="Gene3D" id="3.40.50.720">
    <property type="entry name" value="NAD(P)-binding Rossmann-like Domain"/>
    <property type="match status" value="1"/>
</dbReference>
<dbReference type="Proteomes" id="UP000309033">
    <property type="component" value="Unassembled WGS sequence"/>
</dbReference>
<accession>A0A5R8YIT8</accession>
<comment type="caution">
    <text evidence="1">The sequence shown here is derived from an EMBL/GenBank/DDBJ whole genome shotgun (WGS) entry which is preliminary data.</text>
</comment>
<evidence type="ECO:0000313" key="1">
    <source>
        <dbReference type="EMBL" id="TLP49987.1"/>
    </source>
</evidence>
<organism evidence="1 2">
    <name type="scientific">Microbispora triticiradicis</name>
    <dbReference type="NCBI Taxonomy" id="2200763"/>
    <lineage>
        <taxon>Bacteria</taxon>
        <taxon>Bacillati</taxon>
        <taxon>Actinomycetota</taxon>
        <taxon>Actinomycetes</taxon>
        <taxon>Streptosporangiales</taxon>
        <taxon>Streptosporangiaceae</taxon>
        <taxon>Microbispora</taxon>
    </lineage>
</organism>
<dbReference type="EMBL" id="VANP01000044">
    <property type="protein sequence ID" value="TLP49987.1"/>
    <property type="molecule type" value="Genomic_DNA"/>
</dbReference>